<comment type="caution">
    <text evidence="1">The sequence shown here is derived from an EMBL/GenBank/DDBJ whole genome shotgun (WGS) entry which is preliminary data.</text>
</comment>
<sequence>MFLIEYNKNSEARITVDQDKVQVILNRVRLTTLKPEQKVALIRSHLVPHLLFWFKTLDAECRKARLIDAIVRGSLKQILHSTKVGICSDFFHIACRDGGLGIVSRSHLLYWLQQRTRHRGRSLISIGSLSR</sequence>
<name>A0A0V1M3T7_9BILA</name>
<dbReference type="AlphaFoldDB" id="A0A0V1M3T7"/>
<evidence type="ECO:0000313" key="2">
    <source>
        <dbReference type="Proteomes" id="UP000054843"/>
    </source>
</evidence>
<evidence type="ECO:0000313" key="1">
    <source>
        <dbReference type="EMBL" id="KRZ66266.1"/>
    </source>
</evidence>
<keyword evidence="2" id="KW-1185">Reference proteome</keyword>
<dbReference type="EMBL" id="JYDO01000253">
    <property type="protein sequence ID" value="KRZ66266.1"/>
    <property type="molecule type" value="Genomic_DNA"/>
</dbReference>
<organism evidence="1 2">
    <name type="scientific">Trichinella papuae</name>
    <dbReference type="NCBI Taxonomy" id="268474"/>
    <lineage>
        <taxon>Eukaryota</taxon>
        <taxon>Metazoa</taxon>
        <taxon>Ecdysozoa</taxon>
        <taxon>Nematoda</taxon>
        <taxon>Enoplea</taxon>
        <taxon>Dorylaimia</taxon>
        <taxon>Trichinellida</taxon>
        <taxon>Trichinellidae</taxon>
        <taxon>Trichinella</taxon>
    </lineage>
</organism>
<gene>
    <name evidence="1" type="ORF">T10_2017</name>
</gene>
<reference evidence="1 2" key="1">
    <citation type="submission" date="2015-01" db="EMBL/GenBank/DDBJ databases">
        <title>Evolution of Trichinella species and genotypes.</title>
        <authorList>
            <person name="Korhonen P.K."/>
            <person name="Edoardo P."/>
            <person name="Giuseppe L.R."/>
            <person name="Gasser R.B."/>
        </authorList>
    </citation>
    <scope>NUCLEOTIDE SEQUENCE [LARGE SCALE GENOMIC DNA]</scope>
    <source>
        <strain evidence="1">ISS1980</strain>
    </source>
</reference>
<dbReference type="Proteomes" id="UP000054843">
    <property type="component" value="Unassembled WGS sequence"/>
</dbReference>
<proteinExistence type="predicted"/>
<accession>A0A0V1M3T7</accession>
<protein>
    <submittedName>
        <fullName evidence="1">Retrovirus-related Pol polyprotein from type-1 retrotransposable element</fullName>
    </submittedName>
</protein>